<gene>
    <name evidence="2" type="ORF">CR513_05836</name>
</gene>
<comment type="caution">
    <text evidence="2">The sequence shown here is derived from an EMBL/GenBank/DDBJ whole genome shotgun (WGS) entry which is preliminary data.</text>
</comment>
<proteinExistence type="predicted"/>
<dbReference type="Proteomes" id="UP000257109">
    <property type="component" value="Unassembled WGS sequence"/>
</dbReference>
<evidence type="ECO:0000256" key="1">
    <source>
        <dbReference type="SAM" id="MobiDB-lite"/>
    </source>
</evidence>
<reference evidence="2" key="1">
    <citation type="submission" date="2018-05" db="EMBL/GenBank/DDBJ databases">
        <title>Draft genome of Mucuna pruriens seed.</title>
        <authorList>
            <person name="Nnadi N.E."/>
            <person name="Vos R."/>
            <person name="Hasami M.H."/>
            <person name="Devisetty U.K."/>
            <person name="Aguiy J.C."/>
        </authorList>
    </citation>
    <scope>NUCLEOTIDE SEQUENCE [LARGE SCALE GENOMIC DNA]</scope>
    <source>
        <strain evidence="2">JCA_2017</strain>
    </source>
</reference>
<accession>A0A371I3Z8</accession>
<evidence type="ECO:0000313" key="3">
    <source>
        <dbReference type="Proteomes" id="UP000257109"/>
    </source>
</evidence>
<keyword evidence="3" id="KW-1185">Reference proteome</keyword>
<feature type="non-terminal residue" evidence="2">
    <location>
        <position position="1"/>
    </location>
</feature>
<feature type="region of interest" description="Disordered" evidence="1">
    <location>
        <begin position="1"/>
        <end position="31"/>
    </location>
</feature>
<dbReference type="EMBL" id="QJKJ01000977">
    <property type="protein sequence ID" value="RDY09755.1"/>
    <property type="molecule type" value="Genomic_DNA"/>
</dbReference>
<evidence type="ECO:0000313" key="2">
    <source>
        <dbReference type="EMBL" id="RDY09755.1"/>
    </source>
</evidence>
<name>A0A371I3Z8_MUCPR</name>
<dbReference type="AlphaFoldDB" id="A0A371I3Z8"/>
<organism evidence="2 3">
    <name type="scientific">Mucuna pruriens</name>
    <name type="common">Velvet bean</name>
    <name type="synonym">Dolichos pruriens</name>
    <dbReference type="NCBI Taxonomy" id="157652"/>
    <lineage>
        <taxon>Eukaryota</taxon>
        <taxon>Viridiplantae</taxon>
        <taxon>Streptophyta</taxon>
        <taxon>Embryophyta</taxon>
        <taxon>Tracheophyta</taxon>
        <taxon>Spermatophyta</taxon>
        <taxon>Magnoliopsida</taxon>
        <taxon>eudicotyledons</taxon>
        <taxon>Gunneridae</taxon>
        <taxon>Pentapetalae</taxon>
        <taxon>rosids</taxon>
        <taxon>fabids</taxon>
        <taxon>Fabales</taxon>
        <taxon>Fabaceae</taxon>
        <taxon>Papilionoideae</taxon>
        <taxon>50 kb inversion clade</taxon>
        <taxon>NPAAA clade</taxon>
        <taxon>indigoferoid/millettioid clade</taxon>
        <taxon>Phaseoleae</taxon>
        <taxon>Mucuna</taxon>
    </lineage>
</organism>
<sequence>MPKTGEANSPLEESERRGGNGPPGEQTPQCKGTLRLKGVINTIVKGFVRDSSSSTKRRYLRTINSIHTDTNRVPQQLPPITFTDHDFVRSNLKQNDPMVTTIEVANFAIKKILINQGSSTDILYMSTFKRFGGRHILQHSDQAPDIEYPMSHSIDPTPGHKFPSSDGQVVIVKANQKIDRQCYVDSLQVVTRPSKEDNISVHVEISTNVELDPNPLID</sequence>
<protein>
    <submittedName>
        <fullName evidence="2">Uncharacterized protein</fullName>
    </submittedName>
</protein>